<dbReference type="RefSeq" id="WP_166758270.1">
    <property type="nucleotide sequence ID" value="NZ_JAVDSJ010000002.1"/>
</dbReference>
<proteinExistence type="predicted"/>
<dbReference type="Proteomes" id="UP001260715">
    <property type="component" value="Unassembled WGS sequence"/>
</dbReference>
<evidence type="ECO:0000256" key="1">
    <source>
        <dbReference type="SAM" id="MobiDB-lite"/>
    </source>
</evidence>
<name>A0ABU1PBX3_9BURK</name>
<feature type="compositionally biased region" description="Polar residues" evidence="1">
    <location>
        <begin position="1"/>
        <end position="15"/>
    </location>
</feature>
<evidence type="ECO:0000313" key="3">
    <source>
        <dbReference type="Proteomes" id="UP001260715"/>
    </source>
</evidence>
<comment type="caution">
    <text evidence="2">The sequence shown here is derived from an EMBL/GenBank/DDBJ whole genome shotgun (WGS) entry which is preliminary data.</text>
</comment>
<reference evidence="2 3" key="1">
    <citation type="submission" date="2023-07" db="EMBL/GenBank/DDBJ databases">
        <title>Sorghum-associated microbial communities from plants grown in Nebraska, USA.</title>
        <authorList>
            <person name="Schachtman D."/>
        </authorList>
    </citation>
    <scope>NUCLEOTIDE SEQUENCE [LARGE SCALE GENOMIC DNA]</scope>
    <source>
        <strain evidence="2 3">596</strain>
    </source>
</reference>
<keyword evidence="3" id="KW-1185">Reference proteome</keyword>
<dbReference type="EMBL" id="JAVDSJ010000002">
    <property type="protein sequence ID" value="MDR6583434.1"/>
    <property type="molecule type" value="Genomic_DNA"/>
</dbReference>
<gene>
    <name evidence="2" type="ORF">J2W50_001632</name>
</gene>
<protein>
    <recommendedName>
        <fullName evidence="4">YuzL family protein</fullName>
    </recommendedName>
</protein>
<sequence>MSSKNQRSKDTSTYQKLAVAGESSGKTVKSSRDNDGDPLAGGQYSTMTKKQGHSTSHKTDGKKS</sequence>
<evidence type="ECO:0000313" key="2">
    <source>
        <dbReference type="EMBL" id="MDR6583434.1"/>
    </source>
</evidence>
<evidence type="ECO:0008006" key="4">
    <source>
        <dbReference type="Google" id="ProtNLM"/>
    </source>
</evidence>
<accession>A0ABU1PBX3</accession>
<feature type="region of interest" description="Disordered" evidence="1">
    <location>
        <begin position="1"/>
        <end position="64"/>
    </location>
</feature>
<organism evidence="2 3">
    <name type="scientific">Herbaspirillum frisingense</name>
    <dbReference type="NCBI Taxonomy" id="92645"/>
    <lineage>
        <taxon>Bacteria</taxon>
        <taxon>Pseudomonadati</taxon>
        <taxon>Pseudomonadota</taxon>
        <taxon>Betaproteobacteria</taxon>
        <taxon>Burkholderiales</taxon>
        <taxon>Oxalobacteraceae</taxon>
        <taxon>Herbaspirillum</taxon>
    </lineage>
</organism>